<evidence type="ECO:0000313" key="1">
    <source>
        <dbReference type="EMBL" id="COW67762.1"/>
    </source>
</evidence>
<dbReference type="EMBL" id="CSAJ01000454">
    <property type="protein sequence ID" value="COW67762.1"/>
    <property type="molecule type" value="Genomic_DNA"/>
</dbReference>
<protein>
    <submittedName>
        <fullName evidence="1">Uncharacterized protein</fullName>
    </submittedName>
</protein>
<gene>
    <name evidence="1" type="ORF">ERS007720_03068</name>
</gene>
<organism evidence="1 2">
    <name type="scientific">Mycobacterium tuberculosis</name>
    <dbReference type="NCBI Taxonomy" id="1773"/>
    <lineage>
        <taxon>Bacteria</taxon>
        <taxon>Bacillati</taxon>
        <taxon>Actinomycetota</taxon>
        <taxon>Actinomycetes</taxon>
        <taxon>Mycobacteriales</taxon>
        <taxon>Mycobacteriaceae</taxon>
        <taxon>Mycobacterium</taxon>
        <taxon>Mycobacterium tuberculosis complex</taxon>
    </lineage>
</organism>
<evidence type="ECO:0000313" key="2">
    <source>
        <dbReference type="Proteomes" id="UP000044938"/>
    </source>
</evidence>
<proteinExistence type="predicted"/>
<sequence>MPQPEYVAGKLTHRRPVVDADPGHSGEVFGLVDHHHRQPPLQHDLQVGIVVAYRIHHEAVHPSAEHGSCAVRKAPTGADGNQLQALPQLFARLRHSRNKIPRGRVAEEIGQRFGHHQTDRTGFAGPQRSRHRIRSGIAQSLGRGKHSFT</sequence>
<accession>A0A654ZH21</accession>
<dbReference type="Proteomes" id="UP000044938">
    <property type="component" value="Unassembled WGS sequence"/>
</dbReference>
<dbReference type="AlphaFoldDB" id="A0A654ZH21"/>
<name>A0A654ZH21_MYCTX</name>
<reference evidence="1 2" key="1">
    <citation type="submission" date="2015-03" db="EMBL/GenBank/DDBJ databases">
        <authorList>
            <consortium name="Pathogen Informatics"/>
        </authorList>
    </citation>
    <scope>NUCLEOTIDE SEQUENCE [LARGE SCALE GENOMIC DNA]</scope>
    <source>
        <strain evidence="1 2">M09401471</strain>
    </source>
</reference>